<evidence type="ECO:0000256" key="3">
    <source>
        <dbReference type="ARBA" id="ARBA00022692"/>
    </source>
</evidence>
<evidence type="ECO:0000313" key="8">
    <source>
        <dbReference type="EMBL" id="MDQ0172905.1"/>
    </source>
</evidence>
<dbReference type="SUPFAM" id="SSF103473">
    <property type="entry name" value="MFS general substrate transporter"/>
    <property type="match status" value="1"/>
</dbReference>
<dbReference type="Gene3D" id="1.20.1250.20">
    <property type="entry name" value="MFS general substrate transporter like domains"/>
    <property type="match status" value="2"/>
</dbReference>
<evidence type="ECO:0000256" key="5">
    <source>
        <dbReference type="ARBA" id="ARBA00023136"/>
    </source>
</evidence>
<dbReference type="Proteomes" id="UP001233836">
    <property type="component" value="Unassembled WGS sequence"/>
</dbReference>
<feature type="transmembrane region" description="Helical" evidence="6">
    <location>
        <begin position="59"/>
        <end position="79"/>
    </location>
</feature>
<feature type="transmembrane region" description="Helical" evidence="6">
    <location>
        <begin position="100"/>
        <end position="118"/>
    </location>
</feature>
<dbReference type="EMBL" id="JAUSTI010000014">
    <property type="protein sequence ID" value="MDQ0172905.1"/>
    <property type="molecule type" value="Genomic_DNA"/>
</dbReference>
<dbReference type="RefSeq" id="WP_307219452.1">
    <property type="nucleotide sequence ID" value="NZ_JAUSTI010000014.1"/>
</dbReference>
<accession>A0ABT9WJD6</accession>
<name>A0ABT9WJD6_9BACL</name>
<keyword evidence="9" id="KW-1185">Reference proteome</keyword>
<feature type="transmembrane region" description="Helical" evidence="6">
    <location>
        <begin position="315"/>
        <end position="333"/>
    </location>
</feature>
<dbReference type="InterPro" id="IPR001927">
    <property type="entry name" value="Na/Gal_symport"/>
</dbReference>
<feature type="transmembrane region" description="Helical" evidence="6">
    <location>
        <begin position="31"/>
        <end position="53"/>
    </location>
</feature>
<dbReference type="InterPro" id="IPR020846">
    <property type="entry name" value="MFS_dom"/>
</dbReference>
<reference evidence="8 9" key="1">
    <citation type="submission" date="2023-07" db="EMBL/GenBank/DDBJ databases">
        <title>Sorghum-associated microbial communities from plants grown in Nebraska, USA.</title>
        <authorList>
            <person name="Schachtman D."/>
        </authorList>
    </citation>
    <scope>NUCLEOTIDE SEQUENCE [LARGE SCALE GENOMIC DNA]</scope>
    <source>
        <strain evidence="8 9">DS1314</strain>
    </source>
</reference>
<evidence type="ECO:0000259" key="7">
    <source>
        <dbReference type="PROSITE" id="PS50850"/>
    </source>
</evidence>
<evidence type="ECO:0000256" key="2">
    <source>
        <dbReference type="ARBA" id="ARBA00022448"/>
    </source>
</evidence>
<evidence type="ECO:0000256" key="4">
    <source>
        <dbReference type="ARBA" id="ARBA00022989"/>
    </source>
</evidence>
<dbReference type="PANTHER" id="PTHR11328:SF24">
    <property type="entry name" value="MAJOR FACILITATOR SUPERFAMILY (MFS) PROFILE DOMAIN-CONTAINING PROTEIN"/>
    <property type="match status" value="1"/>
</dbReference>
<feature type="transmembrane region" description="Helical" evidence="6">
    <location>
        <begin position="339"/>
        <end position="359"/>
    </location>
</feature>
<sequence length="466" mass="50833">MAVHEEVVRRVTEIHSGKSSKTHKIPLKEKVSYGLGDVASNLIYTVITTYLTFYFTDVFGLGAAAVGTMMLIVRFVDMIDSPIFGVLIDRTNTKWGKSRPWILWFCIPFALSSVLLFMGPDLSQSGKLVYAYIFYIASSVLYAAVNNPLTTMLSSMSSDVQERTVANTFRMFGGQIGGLIVNLSLLPLVAYFGGGDQQKGFFYTMTIFSVVGVIMFLITFFNTRERVQSASGNEAVPLREGLKALKGNKPWVVVALLGLVFFTMYIIKLSAGIYYITYNLGRKDLVTTVNTLGMMTLIGILLVPFLTKFFSKRKVVIAGIIINIIGLLMIWLGGAEVSMILAGTVISAIGLGLPAGLLFTLMADAVDYGEWKSGIRAQGLLVSASGIGIKLGSGLGAAIPAWMLGAGGYVANQTQTQSALTAITISYIWLPIILSALSILIMAFFKFEKPHNEIIAELEYRRAQQQ</sequence>
<evidence type="ECO:0000256" key="6">
    <source>
        <dbReference type="SAM" id="Phobius"/>
    </source>
</evidence>
<protein>
    <submittedName>
        <fullName evidence="8">Sugar (Glycoside-pentoside-hexuronide) transporter</fullName>
    </submittedName>
</protein>
<dbReference type="Pfam" id="PF13347">
    <property type="entry name" value="MFS_2"/>
    <property type="match status" value="1"/>
</dbReference>
<feature type="transmembrane region" description="Helical" evidence="6">
    <location>
        <begin position="200"/>
        <end position="221"/>
    </location>
</feature>
<feature type="transmembrane region" description="Helical" evidence="6">
    <location>
        <begin position="251"/>
        <end position="276"/>
    </location>
</feature>
<feature type="transmembrane region" description="Helical" evidence="6">
    <location>
        <begin position="288"/>
        <end position="306"/>
    </location>
</feature>
<feature type="domain" description="Major facilitator superfamily (MFS) profile" evidence="7">
    <location>
        <begin position="29"/>
        <end position="450"/>
    </location>
</feature>
<comment type="subcellular location">
    <subcellularLocation>
        <location evidence="1">Cell membrane</location>
        <topology evidence="1">Multi-pass membrane protein</topology>
    </subcellularLocation>
</comment>
<dbReference type="NCBIfam" id="TIGR00792">
    <property type="entry name" value="gph"/>
    <property type="match status" value="1"/>
</dbReference>
<proteinExistence type="predicted"/>
<dbReference type="PANTHER" id="PTHR11328">
    <property type="entry name" value="MAJOR FACILITATOR SUPERFAMILY DOMAIN-CONTAINING PROTEIN"/>
    <property type="match status" value="1"/>
</dbReference>
<keyword evidence="3 6" id="KW-0812">Transmembrane</keyword>
<organism evidence="8 9">
    <name type="scientific">Paenibacillus tundrae</name>
    <dbReference type="NCBI Taxonomy" id="528187"/>
    <lineage>
        <taxon>Bacteria</taxon>
        <taxon>Bacillati</taxon>
        <taxon>Bacillota</taxon>
        <taxon>Bacilli</taxon>
        <taxon>Bacillales</taxon>
        <taxon>Paenibacillaceae</taxon>
        <taxon>Paenibacillus</taxon>
    </lineage>
</organism>
<dbReference type="PROSITE" id="PS50850">
    <property type="entry name" value="MFS"/>
    <property type="match status" value="1"/>
</dbReference>
<feature type="transmembrane region" description="Helical" evidence="6">
    <location>
        <begin position="130"/>
        <end position="150"/>
    </location>
</feature>
<keyword evidence="5 6" id="KW-0472">Membrane</keyword>
<evidence type="ECO:0000256" key="1">
    <source>
        <dbReference type="ARBA" id="ARBA00004651"/>
    </source>
</evidence>
<comment type="caution">
    <text evidence="8">The sequence shown here is derived from an EMBL/GenBank/DDBJ whole genome shotgun (WGS) entry which is preliminary data.</text>
</comment>
<dbReference type="InterPro" id="IPR036259">
    <property type="entry name" value="MFS_trans_sf"/>
</dbReference>
<evidence type="ECO:0000313" key="9">
    <source>
        <dbReference type="Proteomes" id="UP001233836"/>
    </source>
</evidence>
<dbReference type="CDD" id="cd17332">
    <property type="entry name" value="MFS_MelB_like"/>
    <property type="match status" value="1"/>
</dbReference>
<gene>
    <name evidence="8" type="ORF">J2T19_004396</name>
</gene>
<feature type="transmembrane region" description="Helical" evidence="6">
    <location>
        <begin position="171"/>
        <end position="194"/>
    </location>
</feature>
<feature type="transmembrane region" description="Helical" evidence="6">
    <location>
        <begin position="380"/>
        <end position="403"/>
    </location>
</feature>
<keyword evidence="2" id="KW-0813">Transport</keyword>
<dbReference type="InterPro" id="IPR039672">
    <property type="entry name" value="MFS_2"/>
</dbReference>
<keyword evidence="4 6" id="KW-1133">Transmembrane helix</keyword>
<feature type="transmembrane region" description="Helical" evidence="6">
    <location>
        <begin position="423"/>
        <end position="445"/>
    </location>
</feature>